<keyword evidence="3" id="KW-1185">Reference proteome</keyword>
<organism evidence="2 3">
    <name type="scientific">Ancylostoma caninum</name>
    <name type="common">Dog hookworm</name>
    <dbReference type="NCBI Taxonomy" id="29170"/>
    <lineage>
        <taxon>Eukaryota</taxon>
        <taxon>Metazoa</taxon>
        <taxon>Ecdysozoa</taxon>
        <taxon>Nematoda</taxon>
        <taxon>Chromadorea</taxon>
        <taxon>Rhabditida</taxon>
        <taxon>Rhabditina</taxon>
        <taxon>Rhabditomorpha</taxon>
        <taxon>Strongyloidea</taxon>
        <taxon>Ancylostomatidae</taxon>
        <taxon>Ancylostomatinae</taxon>
        <taxon>Ancylostoma</taxon>
    </lineage>
</organism>
<dbReference type="EMBL" id="JOJR01000139">
    <property type="protein sequence ID" value="RCN44080.1"/>
    <property type="molecule type" value="Genomic_DNA"/>
</dbReference>
<name>A0A368GM15_ANCCA</name>
<dbReference type="Proteomes" id="UP000252519">
    <property type="component" value="Unassembled WGS sequence"/>
</dbReference>
<protein>
    <submittedName>
        <fullName evidence="2">Uncharacterized protein</fullName>
    </submittedName>
</protein>
<gene>
    <name evidence="2" type="ORF">ANCCAN_09943</name>
</gene>
<reference evidence="2 3" key="1">
    <citation type="submission" date="2014-10" db="EMBL/GenBank/DDBJ databases">
        <title>Draft genome of the hookworm Ancylostoma caninum.</title>
        <authorList>
            <person name="Mitreva M."/>
        </authorList>
    </citation>
    <scope>NUCLEOTIDE SEQUENCE [LARGE SCALE GENOMIC DNA]</scope>
    <source>
        <strain evidence="2 3">Baltimore</strain>
    </source>
</reference>
<dbReference type="OrthoDB" id="5894978at2759"/>
<comment type="caution">
    <text evidence="2">The sequence shown here is derived from an EMBL/GenBank/DDBJ whole genome shotgun (WGS) entry which is preliminary data.</text>
</comment>
<proteinExistence type="predicted"/>
<sequence length="244" mass="27023">MNEHCSSQHGQCYEARSETFATENDFYCKRLCQRNTFSRETSLKRGRPALCSSFLKATFCGEVVVQYCTFHIGHCPLREIVDSADKATTVAGATVIEHMSCQQPLTLPIPENPDPGQDDHSSELPSPSYVFVTKKVEKEVGNDHNSPSSSSTESLKQSVRIKREVDIPIVLPSPPPTSNQTKTASYTTAAKVHVPETQDNWAEILNTALSDPSLSIQYKMLLQCLVASNRELKNVIAMMKSKQG</sequence>
<evidence type="ECO:0000313" key="2">
    <source>
        <dbReference type="EMBL" id="RCN44080.1"/>
    </source>
</evidence>
<accession>A0A368GM15</accession>
<dbReference type="AlphaFoldDB" id="A0A368GM15"/>
<evidence type="ECO:0000313" key="3">
    <source>
        <dbReference type="Proteomes" id="UP000252519"/>
    </source>
</evidence>
<evidence type="ECO:0000256" key="1">
    <source>
        <dbReference type="SAM" id="MobiDB-lite"/>
    </source>
</evidence>
<feature type="region of interest" description="Disordered" evidence="1">
    <location>
        <begin position="105"/>
        <end position="125"/>
    </location>
</feature>